<dbReference type="PaxDb" id="55529-EKX36478"/>
<evidence type="ECO:0000313" key="4">
    <source>
        <dbReference type="Proteomes" id="UP000011087"/>
    </source>
</evidence>
<protein>
    <submittedName>
        <fullName evidence="2 3">Uncharacterized protein</fullName>
    </submittedName>
</protein>
<proteinExistence type="predicted"/>
<dbReference type="RefSeq" id="XP_005823458.1">
    <property type="nucleotide sequence ID" value="XM_005823401.1"/>
</dbReference>
<dbReference type="KEGG" id="gtt:GUITHDRAFT_117369"/>
<dbReference type="GeneID" id="17293219"/>
<evidence type="ECO:0000256" key="1">
    <source>
        <dbReference type="SAM" id="MobiDB-lite"/>
    </source>
</evidence>
<name>L1IJQ0_GUITC</name>
<keyword evidence="4" id="KW-1185">Reference proteome</keyword>
<feature type="region of interest" description="Disordered" evidence="1">
    <location>
        <begin position="1"/>
        <end position="46"/>
    </location>
</feature>
<evidence type="ECO:0000313" key="3">
    <source>
        <dbReference type="EnsemblProtists" id="EKX36478"/>
    </source>
</evidence>
<dbReference type="AlphaFoldDB" id="L1IJQ0"/>
<dbReference type="HOGENOM" id="CLU_1135316_0_0_1"/>
<reference evidence="4" key="2">
    <citation type="submission" date="2012-11" db="EMBL/GenBank/DDBJ databases">
        <authorList>
            <person name="Kuo A."/>
            <person name="Curtis B.A."/>
            <person name="Tanifuji G."/>
            <person name="Burki F."/>
            <person name="Gruber A."/>
            <person name="Irimia M."/>
            <person name="Maruyama S."/>
            <person name="Arias M.C."/>
            <person name="Ball S.G."/>
            <person name="Gile G.H."/>
            <person name="Hirakawa Y."/>
            <person name="Hopkins J.F."/>
            <person name="Rensing S.A."/>
            <person name="Schmutz J."/>
            <person name="Symeonidi A."/>
            <person name="Elias M."/>
            <person name="Eveleigh R.J."/>
            <person name="Herman E.K."/>
            <person name="Klute M.J."/>
            <person name="Nakayama T."/>
            <person name="Obornik M."/>
            <person name="Reyes-Prieto A."/>
            <person name="Armbrust E.V."/>
            <person name="Aves S.J."/>
            <person name="Beiko R.G."/>
            <person name="Coutinho P."/>
            <person name="Dacks J.B."/>
            <person name="Durnford D.G."/>
            <person name="Fast N.M."/>
            <person name="Green B.R."/>
            <person name="Grisdale C."/>
            <person name="Hempe F."/>
            <person name="Henrissat B."/>
            <person name="Hoppner M.P."/>
            <person name="Ishida K.-I."/>
            <person name="Kim E."/>
            <person name="Koreny L."/>
            <person name="Kroth P.G."/>
            <person name="Liu Y."/>
            <person name="Malik S.-B."/>
            <person name="Maier U.G."/>
            <person name="McRose D."/>
            <person name="Mock T."/>
            <person name="Neilson J.A."/>
            <person name="Onodera N.T."/>
            <person name="Poole A.M."/>
            <person name="Pritham E.J."/>
            <person name="Richards T.A."/>
            <person name="Rocap G."/>
            <person name="Roy S.W."/>
            <person name="Sarai C."/>
            <person name="Schaack S."/>
            <person name="Shirato S."/>
            <person name="Slamovits C.H."/>
            <person name="Spencer D.F."/>
            <person name="Suzuki S."/>
            <person name="Worden A.Z."/>
            <person name="Zauner S."/>
            <person name="Barry K."/>
            <person name="Bell C."/>
            <person name="Bharti A.K."/>
            <person name="Crow J.A."/>
            <person name="Grimwood J."/>
            <person name="Kramer R."/>
            <person name="Lindquist E."/>
            <person name="Lucas S."/>
            <person name="Salamov A."/>
            <person name="McFadden G.I."/>
            <person name="Lane C.E."/>
            <person name="Keeling P.J."/>
            <person name="Gray M.W."/>
            <person name="Grigoriev I.V."/>
            <person name="Archibald J.M."/>
        </authorList>
    </citation>
    <scope>NUCLEOTIDE SEQUENCE</scope>
    <source>
        <strain evidence="4">CCMP2712</strain>
    </source>
</reference>
<sequence length="245" mass="28059">MDPVEGGGEEDSLGEILGSLHLGDESEIEDANDHDRSVLDQTTDSQPQDASFFLHDLSVEEPTASFPINYSLYKSTAVECERKGWNIRHYGLEESTEEEKWKYEQETRRHEMYRELLHPRSEKPEPSRSVSLLDATMATLHRIQEENRGRSFLDCEDGERPAIFHGLFMNEEVRARVDMLEYLGNEEWGAVKINTEKFSLRDSKHFALAFSVYVVKKCGVRVTKAATVYGNAQFRKGMEASRLCS</sequence>
<evidence type="ECO:0000313" key="2">
    <source>
        <dbReference type="EMBL" id="EKX36478.1"/>
    </source>
</evidence>
<gene>
    <name evidence="2" type="ORF">GUITHDRAFT_117369</name>
</gene>
<organism evidence="2">
    <name type="scientific">Guillardia theta (strain CCMP2712)</name>
    <name type="common">Cryptophyte</name>
    <dbReference type="NCBI Taxonomy" id="905079"/>
    <lineage>
        <taxon>Eukaryota</taxon>
        <taxon>Cryptophyceae</taxon>
        <taxon>Pyrenomonadales</taxon>
        <taxon>Geminigeraceae</taxon>
        <taxon>Guillardia</taxon>
    </lineage>
</organism>
<dbReference type="EnsemblProtists" id="EKX36478">
    <property type="protein sequence ID" value="EKX36478"/>
    <property type="gene ID" value="GUITHDRAFT_117369"/>
</dbReference>
<reference evidence="3" key="3">
    <citation type="submission" date="2016-03" db="UniProtKB">
        <authorList>
            <consortium name="EnsemblProtists"/>
        </authorList>
    </citation>
    <scope>IDENTIFICATION</scope>
</reference>
<reference evidence="2 4" key="1">
    <citation type="journal article" date="2012" name="Nature">
        <title>Algal genomes reveal evolutionary mosaicism and the fate of nucleomorphs.</title>
        <authorList>
            <consortium name="DOE Joint Genome Institute"/>
            <person name="Curtis B.A."/>
            <person name="Tanifuji G."/>
            <person name="Burki F."/>
            <person name="Gruber A."/>
            <person name="Irimia M."/>
            <person name="Maruyama S."/>
            <person name="Arias M.C."/>
            <person name="Ball S.G."/>
            <person name="Gile G.H."/>
            <person name="Hirakawa Y."/>
            <person name="Hopkins J.F."/>
            <person name="Kuo A."/>
            <person name="Rensing S.A."/>
            <person name="Schmutz J."/>
            <person name="Symeonidi A."/>
            <person name="Elias M."/>
            <person name="Eveleigh R.J."/>
            <person name="Herman E.K."/>
            <person name="Klute M.J."/>
            <person name="Nakayama T."/>
            <person name="Obornik M."/>
            <person name="Reyes-Prieto A."/>
            <person name="Armbrust E.V."/>
            <person name="Aves S.J."/>
            <person name="Beiko R.G."/>
            <person name="Coutinho P."/>
            <person name="Dacks J.B."/>
            <person name="Durnford D.G."/>
            <person name="Fast N.M."/>
            <person name="Green B.R."/>
            <person name="Grisdale C.J."/>
            <person name="Hempel F."/>
            <person name="Henrissat B."/>
            <person name="Hoppner M.P."/>
            <person name="Ishida K."/>
            <person name="Kim E."/>
            <person name="Koreny L."/>
            <person name="Kroth P.G."/>
            <person name="Liu Y."/>
            <person name="Malik S.B."/>
            <person name="Maier U.G."/>
            <person name="McRose D."/>
            <person name="Mock T."/>
            <person name="Neilson J.A."/>
            <person name="Onodera N.T."/>
            <person name="Poole A.M."/>
            <person name="Pritham E.J."/>
            <person name="Richards T.A."/>
            <person name="Rocap G."/>
            <person name="Roy S.W."/>
            <person name="Sarai C."/>
            <person name="Schaack S."/>
            <person name="Shirato S."/>
            <person name="Slamovits C.H."/>
            <person name="Spencer D.F."/>
            <person name="Suzuki S."/>
            <person name="Worden A.Z."/>
            <person name="Zauner S."/>
            <person name="Barry K."/>
            <person name="Bell C."/>
            <person name="Bharti A.K."/>
            <person name="Crow J.A."/>
            <person name="Grimwood J."/>
            <person name="Kramer R."/>
            <person name="Lindquist E."/>
            <person name="Lucas S."/>
            <person name="Salamov A."/>
            <person name="McFadden G.I."/>
            <person name="Lane C.E."/>
            <person name="Keeling P.J."/>
            <person name="Gray M.W."/>
            <person name="Grigoriev I.V."/>
            <person name="Archibald J.M."/>
        </authorList>
    </citation>
    <scope>NUCLEOTIDE SEQUENCE</scope>
    <source>
        <strain evidence="2 4">CCMP2712</strain>
    </source>
</reference>
<dbReference type="Proteomes" id="UP000011087">
    <property type="component" value="Unassembled WGS sequence"/>
</dbReference>
<dbReference type="EMBL" id="JH993073">
    <property type="protein sequence ID" value="EKX36478.1"/>
    <property type="molecule type" value="Genomic_DNA"/>
</dbReference>
<accession>L1IJQ0</accession>